<accession>A0A973VY91</accession>
<dbReference type="EMBL" id="JAAOLE020000001">
    <property type="protein sequence ID" value="NVI43630.1"/>
    <property type="molecule type" value="Genomic_DNA"/>
</dbReference>
<organism evidence="1">
    <name type="scientific">Bradyrhizobium septentrionale</name>
    <dbReference type="NCBI Taxonomy" id="1404411"/>
    <lineage>
        <taxon>Bacteria</taxon>
        <taxon>Pseudomonadati</taxon>
        <taxon>Pseudomonadota</taxon>
        <taxon>Alphaproteobacteria</taxon>
        <taxon>Hyphomicrobiales</taxon>
        <taxon>Nitrobacteraceae</taxon>
        <taxon>Bradyrhizobium</taxon>
    </lineage>
</organism>
<gene>
    <name evidence="1" type="ORF">HAP48_011875</name>
</gene>
<reference evidence="1" key="1">
    <citation type="submission" date="2020-06" db="EMBL/GenBank/DDBJ databases">
        <title>Whole Genome Sequence of Bradyrhizobium sp. Strain 1S1.</title>
        <authorList>
            <person name="Bromfield E.S.P."/>
            <person name="Cloutier S."/>
        </authorList>
    </citation>
    <scope>NUCLEOTIDE SEQUENCE [LARGE SCALE GENOMIC DNA]</scope>
    <source>
        <strain evidence="1">1S1</strain>
    </source>
</reference>
<name>A0A973VY91_9BRAD</name>
<proteinExistence type="predicted"/>
<evidence type="ECO:0000313" key="1">
    <source>
        <dbReference type="EMBL" id="NVI43630.1"/>
    </source>
</evidence>
<comment type="caution">
    <text evidence="1">The sequence shown here is derived from an EMBL/GenBank/DDBJ whole genome shotgun (WGS) entry which is preliminary data.</text>
</comment>
<dbReference type="AlphaFoldDB" id="A0A973VY91"/>
<protein>
    <submittedName>
        <fullName evidence="1">Uncharacterized protein</fullName>
    </submittedName>
</protein>
<sequence>MITAHDKLQCAERELKYRRRIYLRLVERGKIAQALANRELELMDAIAEDYRKQVAQERLV</sequence>
<dbReference type="RefSeq" id="WP_165125159.1">
    <property type="nucleotide sequence ID" value="NZ_CP088285.1"/>
</dbReference>